<dbReference type="Proteomes" id="UP001627154">
    <property type="component" value="Unassembled WGS sequence"/>
</dbReference>
<keyword evidence="5" id="KW-1185">Reference proteome</keyword>
<sequence length="112" mass="12563">MLVEFDSEQQGYRFSEHGEIGTQLLRAARYRLCFNCLRPGHAARVCPSQSTCQLCRDAHHTLLHDGGLKRSGGPMESSSSVKKRRSVLTTISDDQQEFDLADREEGPSHRSS</sequence>
<reference evidence="4 5" key="1">
    <citation type="journal article" date="2024" name="bioRxiv">
        <title>A reference genome for Trichogramma kaykai: A tiny desert-dwelling parasitoid wasp with competing sex-ratio distorters.</title>
        <authorList>
            <person name="Culotta J."/>
            <person name="Lindsey A.R."/>
        </authorList>
    </citation>
    <scope>NUCLEOTIDE SEQUENCE [LARGE SCALE GENOMIC DNA]</scope>
    <source>
        <strain evidence="4 5">KSX58</strain>
    </source>
</reference>
<evidence type="ECO:0000259" key="3">
    <source>
        <dbReference type="PROSITE" id="PS50158"/>
    </source>
</evidence>
<dbReference type="PROSITE" id="PS50158">
    <property type="entry name" value="ZF_CCHC"/>
    <property type="match status" value="1"/>
</dbReference>
<feature type="region of interest" description="Disordered" evidence="2">
    <location>
        <begin position="65"/>
        <end position="112"/>
    </location>
</feature>
<organism evidence="4 5">
    <name type="scientific">Trichogramma kaykai</name>
    <dbReference type="NCBI Taxonomy" id="54128"/>
    <lineage>
        <taxon>Eukaryota</taxon>
        <taxon>Metazoa</taxon>
        <taxon>Ecdysozoa</taxon>
        <taxon>Arthropoda</taxon>
        <taxon>Hexapoda</taxon>
        <taxon>Insecta</taxon>
        <taxon>Pterygota</taxon>
        <taxon>Neoptera</taxon>
        <taxon>Endopterygota</taxon>
        <taxon>Hymenoptera</taxon>
        <taxon>Apocrita</taxon>
        <taxon>Proctotrupomorpha</taxon>
        <taxon>Chalcidoidea</taxon>
        <taxon>Trichogrammatidae</taxon>
        <taxon>Trichogramma</taxon>
    </lineage>
</organism>
<dbReference type="AlphaFoldDB" id="A0ABD2W9W2"/>
<protein>
    <recommendedName>
        <fullName evidence="3">CCHC-type domain-containing protein</fullName>
    </recommendedName>
</protein>
<dbReference type="Gene3D" id="4.10.60.10">
    <property type="entry name" value="Zinc finger, CCHC-type"/>
    <property type="match status" value="1"/>
</dbReference>
<evidence type="ECO:0000256" key="2">
    <source>
        <dbReference type="SAM" id="MobiDB-lite"/>
    </source>
</evidence>
<comment type="caution">
    <text evidence="4">The sequence shown here is derived from an EMBL/GenBank/DDBJ whole genome shotgun (WGS) entry which is preliminary data.</text>
</comment>
<dbReference type="InterPro" id="IPR036875">
    <property type="entry name" value="Znf_CCHC_sf"/>
</dbReference>
<evidence type="ECO:0000256" key="1">
    <source>
        <dbReference type="PROSITE-ProRule" id="PRU00047"/>
    </source>
</evidence>
<keyword evidence="1" id="KW-0863">Zinc-finger</keyword>
<gene>
    <name evidence="4" type="ORF">TKK_015071</name>
</gene>
<dbReference type="GO" id="GO:0008270">
    <property type="term" value="F:zinc ion binding"/>
    <property type="evidence" value="ECO:0007669"/>
    <property type="project" value="UniProtKB-KW"/>
</dbReference>
<accession>A0ABD2W9W2</accession>
<keyword evidence="1" id="KW-0862">Zinc</keyword>
<proteinExistence type="predicted"/>
<dbReference type="InterPro" id="IPR001878">
    <property type="entry name" value="Znf_CCHC"/>
</dbReference>
<dbReference type="SMART" id="SM00343">
    <property type="entry name" value="ZnF_C2HC"/>
    <property type="match status" value="1"/>
</dbReference>
<feature type="domain" description="CCHC-type" evidence="3">
    <location>
        <begin position="33"/>
        <end position="48"/>
    </location>
</feature>
<feature type="compositionally biased region" description="Basic and acidic residues" evidence="2">
    <location>
        <begin position="100"/>
        <end position="112"/>
    </location>
</feature>
<dbReference type="SUPFAM" id="SSF57756">
    <property type="entry name" value="Retrovirus zinc finger-like domains"/>
    <property type="match status" value="1"/>
</dbReference>
<dbReference type="EMBL" id="JBJJXI010000122">
    <property type="protein sequence ID" value="KAL3389703.1"/>
    <property type="molecule type" value="Genomic_DNA"/>
</dbReference>
<keyword evidence="1" id="KW-0479">Metal-binding</keyword>
<name>A0ABD2W9W2_9HYME</name>
<evidence type="ECO:0000313" key="4">
    <source>
        <dbReference type="EMBL" id="KAL3389703.1"/>
    </source>
</evidence>
<evidence type="ECO:0000313" key="5">
    <source>
        <dbReference type="Proteomes" id="UP001627154"/>
    </source>
</evidence>